<organism evidence="1 2">
    <name type="scientific">Yasminevirus sp. GU-2018</name>
    <dbReference type="NCBI Taxonomy" id="2420051"/>
    <lineage>
        <taxon>Viruses</taxon>
        <taxon>Varidnaviria</taxon>
        <taxon>Bamfordvirae</taxon>
        <taxon>Nucleocytoviricota</taxon>
        <taxon>Megaviricetes</taxon>
        <taxon>Imitervirales</taxon>
        <taxon>Mimiviridae</taxon>
        <taxon>Klosneuvirinae</taxon>
        <taxon>Yasminevirus</taxon>
        <taxon>Yasminevirus saudimassiliense</taxon>
    </lineage>
</organism>
<keyword evidence="2" id="KW-1185">Reference proteome</keyword>
<dbReference type="Proteomes" id="UP000594342">
    <property type="component" value="Unassembled WGS sequence"/>
</dbReference>
<dbReference type="EMBL" id="UPSH01000001">
    <property type="protein sequence ID" value="VBB18238.1"/>
    <property type="molecule type" value="Genomic_DNA"/>
</dbReference>
<evidence type="ECO:0000313" key="2">
    <source>
        <dbReference type="Proteomes" id="UP000594342"/>
    </source>
</evidence>
<protein>
    <submittedName>
        <fullName evidence="1">Uncharacterized protein</fullName>
    </submittedName>
</protein>
<name>A0A5K0U880_9VIRU</name>
<evidence type="ECO:0000313" key="1">
    <source>
        <dbReference type="EMBL" id="VBB18238.1"/>
    </source>
</evidence>
<gene>
    <name evidence="1" type="ORF">YASMINEVIRUS_701</name>
</gene>
<comment type="caution">
    <text evidence="1">The sequence shown here is derived from an EMBL/GenBank/DDBJ whole genome shotgun (WGS) entry which is preliminary data.</text>
</comment>
<proteinExistence type="predicted"/>
<sequence length="994" mass="108664">MASKTSLKDFEPFFGGDQKGAFLVQAMFNGTNYTDRTGLNSGLMIELLRAENYKNFGTVASSVNGQRHGADDVHQDVTDLIITTALFHRSIDQSSTAGTNLGDAINRISSAVTEFLNVNPAATPRTLNSVASQANQDIPTAYGLVAGNYSNGVHLLHLLADRAVWDAQTNGANQNLSGRQDVHGRTQTTAINQVVDCAVVAPVAPGDMNLCWGAVAGQNPDASSALAALEAAGVANARATITNAIQDELRNVLQQIIRSMKAEMLARYPTLGSTPNNPQFNQLSNNNNLGNRSIATVQAFLDPATRSKYLQMIRDLSNAGVPRAIKNVVNTTVAIPHTTLAVADAKAFFDKVYSAWPTMSADIKQFYGQNISIFAKTGSPLVDTNNDQYRKQALAMDWVRLTPSEVDALFRQGRSLTPAELGNLRVNLMKSQLSGNKDVLFGSNLPDVPSGSNVWYTQNNGTYGHVIAPPADFLRRLYSTVYSMAGPIASPFNINITYTNPVLNLQLTNVESVIANRPKGPFNLNIGKFTAAAIRREDDQIENQVQQQTGPVDASLDAYSFLTAYDMVYGQLWTFDTQKGQYYRVDAGNKRVYYDDAAKGDTRTCYASYLGKGSDPNCLRVIQCIADGNSKSLNRCLDVIGDGDLWEVAADDVQKVGPDMVKLVLRKFGVKGYEETDSNGVKYKVPMSYDEWENLVVANFPDDVKNTIKSNNRLKTYIKGLIGVCRSNPNILNRNNPSIVARDNTPDYIRNLNMRKYKIPSVSRKTQYEFFAEQLRNAVQPTSVDAGWFNPITSGSFSNIMFVNPYTTPVPAMLGGGFYAATVPSLISRGTGADAMERQAQILKNGSASMFASLLATITNALADTGIQLHSDDKARLLGVVKKLENYETQLAKMCSVLINIVKIARFYGVSLENVDKDHLRVMKLSDLHTVDDIRDFVRGYARELTKNMITNMSIQQAAAYELMSKAGPRLIDDCTGRSDSSAPSVSSRQLVSI</sequence>
<accession>A0A5K0U880</accession>
<reference evidence="1 2" key="1">
    <citation type="submission" date="2018-10" db="EMBL/GenBank/DDBJ databases">
        <authorList>
            <consortium name="IHU Genomes"/>
        </authorList>
    </citation>
    <scope>NUCLEOTIDE SEQUENCE [LARGE SCALE GENOMIC DNA]</scope>
    <source>
        <strain evidence="1 2">A1</strain>
    </source>
</reference>